<dbReference type="CDD" id="cd17546">
    <property type="entry name" value="REC_hyHK_CKI1_RcsC-like"/>
    <property type="match status" value="1"/>
</dbReference>
<dbReference type="PANTHER" id="PTHR44591:SF3">
    <property type="entry name" value="RESPONSE REGULATORY DOMAIN-CONTAINING PROTEIN"/>
    <property type="match status" value="1"/>
</dbReference>
<evidence type="ECO:0000259" key="3">
    <source>
        <dbReference type="PROSITE" id="PS50110"/>
    </source>
</evidence>
<dbReference type="PROSITE" id="PS50110">
    <property type="entry name" value="RESPONSE_REGULATORY"/>
    <property type="match status" value="1"/>
</dbReference>
<dbReference type="InterPro" id="IPR001789">
    <property type="entry name" value="Sig_transdc_resp-reg_receiver"/>
</dbReference>
<organism evidence="4 5">
    <name type="scientific">Marinomonas fungiae</name>
    <dbReference type="NCBI Taxonomy" id="1137284"/>
    <lineage>
        <taxon>Bacteria</taxon>
        <taxon>Pseudomonadati</taxon>
        <taxon>Pseudomonadota</taxon>
        <taxon>Gammaproteobacteria</taxon>
        <taxon>Oceanospirillales</taxon>
        <taxon>Oceanospirillaceae</taxon>
        <taxon>Marinomonas</taxon>
    </lineage>
</organism>
<accession>A0A0K6IIT4</accession>
<dbReference type="Gene3D" id="3.60.40.10">
    <property type="entry name" value="PPM-type phosphatase domain"/>
    <property type="match status" value="1"/>
</dbReference>
<evidence type="ECO:0000313" key="4">
    <source>
        <dbReference type="EMBL" id="CUB03015.1"/>
    </source>
</evidence>
<dbReference type="EMBL" id="CYHG01000002">
    <property type="protein sequence ID" value="CUB03015.1"/>
    <property type="molecule type" value="Genomic_DNA"/>
</dbReference>
<dbReference type="Gene3D" id="3.30.565.10">
    <property type="entry name" value="Histidine kinase-like ATPase, C-terminal domain"/>
    <property type="match status" value="1"/>
</dbReference>
<dbReference type="InterPro" id="IPR001932">
    <property type="entry name" value="PPM-type_phosphatase-like_dom"/>
</dbReference>
<evidence type="ECO:0000313" key="5">
    <source>
        <dbReference type="Proteomes" id="UP000182769"/>
    </source>
</evidence>
<dbReference type="GO" id="GO:0016301">
    <property type="term" value="F:kinase activity"/>
    <property type="evidence" value="ECO:0007669"/>
    <property type="project" value="UniProtKB-KW"/>
</dbReference>
<feature type="domain" description="Response regulatory" evidence="3">
    <location>
        <begin position="7"/>
        <end position="123"/>
    </location>
</feature>
<name>A0A0K6IIT4_9GAMM</name>
<dbReference type="InterPro" id="IPR050595">
    <property type="entry name" value="Bact_response_regulator"/>
</dbReference>
<dbReference type="Proteomes" id="UP000182769">
    <property type="component" value="Unassembled WGS sequence"/>
</dbReference>
<dbReference type="InterPro" id="IPR036890">
    <property type="entry name" value="HATPase_C_sf"/>
</dbReference>
<dbReference type="SMART" id="SM00331">
    <property type="entry name" value="PP2C_SIG"/>
    <property type="match status" value="1"/>
</dbReference>
<dbReference type="Gene3D" id="3.40.50.2300">
    <property type="match status" value="1"/>
</dbReference>
<dbReference type="PANTHER" id="PTHR44591">
    <property type="entry name" value="STRESS RESPONSE REGULATOR PROTEIN 1"/>
    <property type="match status" value="1"/>
</dbReference>
<feature type="modified residue" description="4-aspartylphosphate" evidence="2">
    <location>
        <position position="56"/>
    </location>
</feature>
<dbReference type="Pfam" id="PF00072">
    <property type="entry name" value="Response_reg"/>
    <property type="match status" value="1"/>
</dbReference>
<protein>
    <submittedName>
        <fullName evidence="4">Response regulator receiver domain/Histidine kinase-like ATPase domain/Stage II sporulation protein E (SpoIIE)</fullName>
    </submittedName>
</protein>
<keyword evidence="4" id="KW-0418">Kinase</keyword>
<dbReference type="SMART" id="SM00448">
    <property type="entry name" value="REC"/>
    <property type="match status" value="1"/>
</dbReference>
<dbReference type="InterPro" id="IPR036457">
    <property type="entry name" value="PPM-type-like_dom_sf"/>
</dbReference>
<dbReference type="AlphaFoldDB" id="A0A0K6IIT4"/>
<reference evidence="5" key="1">
    <citation type="submission" date="2015-08" db="EMBL/GenBank/DDBJ databases">
        <authorList>
            <person name="Varghese N."/>
        </authorList>
    </citation>
    <scope>NUCLEOTIDE SEQUENCE [LARGE SCALE GENOMIC DNA]</scope>
    <source>
        <strain evidence="5">JCM 18476</strain>
    </source>
</reference>
<evidence type="ECO:0000256" key="1">
    <source>
        <dbReference type="ARBA" id="ARBA00022553"/>
    </source>
</evidence>
<proteinExistence type="predicted"/>
<dbReference type="STRING" id="1137284.GCA_001418205_00859"/>
<sequence>MKEQNLKILVADDNPSDRMLLESMLTQLGHVVETAVDGQDAVEKFDPNSIQLVCLDVKMPRKDGWEAALEILQIAKEKLIPIVFLSGVSDPDILKKCLDVGATDFISKPYNPTLVSAKLNAIARLLVLQNTLSEQRDELSFLNQQMVHDQEVAKMVYERITHSNCLSDPALNTLHQGSHIFNGDVILAAYKPNGGMHILLGDFTGHGLSAAIGALPLADIFFDWTEKGFLMRQILPEINKRLHNILPPNMFCAAAFIDINLHNRTASVWNAGLPDLLYFSAGEPQPRLIASDSLPLGILNEYEFEANIDMLSYEFGDYLIAFTDGVYEARSEDNKIHYNSALNPLYAGEVSGSPFVWLENMLQEEGILENPHDDISVLGIDLTQALNNAPQSKPADVTRGVSEPASFAFCYELNAKSLRNTDPLPYLLQILTTVPELSKRSGEIFMILSEMYSNALEHGILKLDSSLKETAEGFAEYYASRETKLKQLNEGCVSIEVKVSADSHEGCLAIVMSDSGDGFDISHLNFDNLDHEMPFNRGLSLINQLCHKLEITDNGSRISIEYRW</sequence>
<dbReference type="Pfam" id="PF07228">
    <property type="entry name" value="SpoIIE"/>
    <property type="match status" value="1"/>
</dbReference>
<keyword evidence="1 2" id="KW-0597">Phosphoprotein</keyword>
<dbReference type="GO" id="GO:0000160">
    <property type="term" value="P:phosphorelay signal transduction system"/>
    <property type="evidence" value="ECO:0007669"/>
    <property type="project" value="InterPro"/>
</dbReference>
<dbReference type="SUPFAM" id="SSF81606">
    <property type="entry name" value="PP2C-like"/>
    <property type="match status" value="1"/>
</dbReference>
<keyword evidence="5" id="KW-1185">Reference proteome</keyword>
<gene>
    <name evidence="4" type="ORF">Ga0061065_102354</name>
</gene>
<evidence type="ECO:0000256" key="2">
    <source>
        <dbReference type="PROSITE-ProRule" id="PRU00169"/>
    </source>
</evidence>
<dbReference type="OrthoDB" id="9811749at2"/>
<dbReference type="InterPro" id="IPR011006">
    <property type="entry name" value="CheY-like_superfamily"/>
</dbReference>
<keyword evidence="4" id="KW-0808">Transferase</keyword>
<dbReference type="RefSeq" id="WP_055461978.1">
    <property type="nucleotide sequence ID" value="NZ_CYHG01000002.1"/>
</dbReference>
<dbReference type="SUPFAM" id="SSF52172">
    <property type="entry name" value="CheY-like"/>
    <property type="match status" value="1"/>
</dbReference>